<dbReference type="Proteomes" id="UP000003805">
    <property type="component" value="Unassembled WGS sequence"/>
</dbReference>
<protein>
    <submittedName>
        <fullName evidence="1">Uncharacterized protein</fullName>
    </submittedName>
</protein>
<sequence length="366" mass="41200">MSVINGIIQAPVSIADVKTVLGETSNDLATLCRSDKINMWAKYKPVELNKPFTSDEFDFENRKWRDNATWFKGADFEGVGICGIKIAHSSSLQSLTELYDKEQSNWERVKVGSTFACPYRLSDFVGYKHAATAPFKRPFVTSKTNENGSVFATMMIKSLGTENELTLQEFGKLSEAYFGLALKNAAGQIAYFKTSDKPLKDGGTSVEMQGMIFATGSYKAYIFLSSRALAFNIPPVQATTYYTIHDFKSSAVEVVSDAQQMHDYFSIKAREDIRGRIVVEVEIKDNYVRTSNNKDFDIRLRFISSKLGSQMLAGEDAHTFTDLEAGKKYTHIFEDFTAGQHYKIEYTFMGITQETYILALNPFINQ</sequence>
<gene>
    <name evidence="1" type="ORF">HMPREF0665_02454</name>
</gene>
<reference evidence="1 2" key="1">
    <citation type="submission" date="2010-02" db="EMBL/GenBank/DDBJ databases">
        <title>The Genome Sequence of Prevotella oris strain C735.</title>
        <authorList>
            <consortium name="The Broad Institute Genome Sequencing Platform"/>
            <person name="Ward D."/>
            <person name="Feldgarden M."/>
            <person name="Earl A."/>
            <person name="Young S.K."/>
            <person name="Zeng Q."/>
            <person name="Koehrsen M."/>
            <person name="Alvarado L."/>
            <person name="Berlin A."/>
            <person name="Bochicchio J."/>
            <person name="Borenstein D."/>
            <person name="Chapman S.B."/>
            <person name="Chen Z."/>
            <person name="Engels R."/>
            <person name="Freedman E."/>
            <person name="Gellesch M."/>
            <person name="Goldberg J."/>
            <person name="Griggs A."/>
            <person name="Gujja S."/>
            <person name="Heilman E."/>
            <person name="Heiman D."/>
            <person name="Hepburn T."/>
            <person name="Howarth C."/>
            <person name="Jen D."/>
            <person name="Larson L."/>
            <person name="Mehta T."/>
            <person name="Park D."/>
            <person name="Pearson M."/>
            <person name="Roberts A."/>
            <person name="Saif S."/>
            <person name="Shea T."/>
            <person name="Shenoy N."/>
            <person name="Sisk P."/>
            <person name="Stolte C."/>
            <person name="Sykes S."/>
            <person name="Thomson T."/>
            <person name="Walk T."/>
            <person name="White J."/>
            <person name="Yandava C."/>
            <person name="Sibley C.D."/>
            <person name="Field T.R."/>
            <person name="Grinwis M."/>
            <person name="Eshaghurshan C.S."/>
            <person name="Surette M.G."/>
            <person name="Haas B."/>
            <person name="Nusbaum C."/>
            <person name="Birren B."/>
        </authorList>
    </citation>
    <scope>NUCLEOTIDE SEQUENCE [LARGE SCALE GENOMIC DNA]</scope>
    <source>
        <strain evidence="1 2">C735</strain>
    </source>
</reference>
<evidence type="ECO:0000313" key="2">
    <source>
        <dbReference type="Proteomes" id="UP000003805"/>
    </source>
</evidence>
<dbReference type="AlphaFoldDB" id="D7NFV4"/>
<dbReference type="EMBL" id="GL349574">
    <property type="protein sequence ID" value="EFI47590.1"/>
    <property type="molecule type" value="Genomic_DNA"/>
</dbReference>
<keyword evidence="2" id="KW-1185">Reference proteome</keyword>
<proteinExistence type="predicted"/>
<evidence type="ECO:0000313" key="1">
    <source>
        <dbReference type="EMBL" id="EFI47590.1"/>
    </source>
</evidence>
<dbReference type="RefSeq" id="WP_004378709.1">
    <property type="nucleotide sequence ID" value="NZ_GL349574.1"/>
</dbReference>
<name>D7NFV4_9BACT</name>
<organism evidence="1 2">
    <name type="scientific">Segatella oris C735</name>
    <dbReference type="NCBI Taxonomy" id="563008"/>
    <lineage>
        <taxon>Bacteria</taxon>
        <taxon>Pseudomonadati</taxon>
        <taxon>Bacteroidota</taxon>
        <taxon>Bacteroidia</taxon>
        <taxon>Bacteroidales</taxon>
        <taxon>Prevotellaceae</taxon>
        <taxon>Segatella</taxon>
    </lineage>
</organism>
<accession>D7NFV4</accession>
<dbReference type="HOGENOM" id="CLU_769157_0_0_10"/>